<dbReference type="PANTHER" id="PTHR12992:SF24">
    <property type="entry name" value="PEROXISOMAL COENZYME A DIPHOSPHATASE NUDT7"/>
    <property type="match status" value="1"/>
</dbReference>
<reference evidence="9 10" key="1">
    <citation type="submission" date="2024-09" db="EMBL/GenBank/DDBJ databases">
        <title>Chromosome-scale assembly of Riccia fluitans.</title>
        <authorList>
            <person name="Paukszto L."/>
            <person name="Sawicki J."/>
            <person name="Karawczyk K."/>
            <person name="Piernik-Szablinska J."/>
            <person name="Szczecinska M."/>
            <person name="Mazdziarz M."/>
        </authorList>
    </citation>
    <scope>NUCLEOTIDE SEQUENCE [LARGE SCALE GENOMIC DNA]</scope>
    <source>
        <strain evidence="9">Rf_01</strain>
        <tissue evidence="9">Aerial parts of the thallus</tissue>
    </source>
</reference>
<keyword evidence="3" id="KW-0479">Metal-binding</keyword>
<dbReference type="CDD" id="cd03426">
    <property type="entry name" value="NUDIX_CoAse_Nudt7"/>
    <property type="match status" value="1"/>
</dbReference>
<protein>
    <recommendedName>
        <fullName evidence="8">Nudix hydrolase domain-containing protein</fullName>
    </recommendedName>
</protein>
<accession>A0ABD1YY75</accession>
<dbReference type="GO" id="GO:0015937">
    <property type="term" value="P:coenzyme A biosynthetic process"/>
    <property type="evidence" value="ECO:0007669"/>
    <property type="project" value="UniProtKB-ARBA"/>
</dbReference>
<dbReference type="Proteomes" id="UP001605036">
    <property type="component" value="Unassembled WGS sequence"/>
</dbReference>
<feature type="region of interest" description="Disordered" evidence="7">
    <location>
        <begin position="39"/>
        <end position="62"/>
    </location>
</feature>
<evidence type="ECO:0000256" key="3">
    <source>
        <dbReference type="ARBA" id="ARBA00022723"/>
    </source>
</evidence>
<evidence type="ECO:0000313" key="9">
    <source>
        <dbReference type="EMBL" id="KAL2635733.1"/>
    </source>
</evidence>
<dbReference type="InterPro" id="IPR000086">
    <property type="entry name" value="NUDIX_hydrolase_dom"/>
</dbReference>
<name>A0ABD1YY75_9MARC</name>
<dbReference type="FunFam" id="3.90.79.10:FF:000036">
    <property type="entry name" value="Nudix hydrolase 11"/>
    <property type="match status" value="1"/>
</dbReference>
<evidence type="ECO:0000256" key="4">
    <source>
        <dbReference type="ARBA" id="ARBA00022801"/>
    </source>
</evidence>
<dbReference type="InterPro" id="IPR015797">
    <property type="entry name" value="NUDIX_hydrolase-like_dom_sf"/>
</dbReference>
<gene>
    <name evidence="9" type="ORF">R1flu_007212</name>
</gene>
<keyword evidence="4" id="KW-0378">Hydrolase</keyword>
<proteinExistence type="predicted"/>
<evidence type="ECO:0000313" key="10">
    <source>
        <dbReference type="Proteomes" id="UP001605036"/>
    </source>
</evidence>
<feature type="domain" description="Nudix hydrolase" evidence="8">
    <location>
        <begin position="77"/>
        <end position="215"/>
    </location>
</feature>
<evidence type="ECO:0000256" key="5">
    <source>
        <dbReference type="ARBA" id="ARBA00022842"/>
    </source>
</evidence>
<keyword evidence="10" id="KW-1185">Reference proteome</keyword>
<dbReference type="EMBL" id="JBHFFA010000003">
    <property type="protein sequence ID" value="KAL2635733.1"/>
    <property type="molecule type" value="Genomic_DNA"/>
</dbReference>
<organism evidence="9 10">
    <name type="scientific">Riccia fluitans</name>
    <dbReference type="NCBI Taxonomy" id="41844"/>
    <lineage>
        <taxon>Eukaryota</taxon>
        <taxon>Viridiplantae</taxon>
        <taxon>Streptophyta</taxon>
        <taxon>Embryophyta</taxon>
        <taxon>Marchantiophyta</taxon>
        <taxon>Marchantiopsida</taxon>
        <taxon>Marchantiidae</taxon>
        <taxon>Marchantiales</taxon>
        <taxon>Ricciaceae</taxon>
        <taxon>Riccia</taxon>
    </lineage>
</organism>
<evidence type="ECO:0000256" key="7">
    <source>
        <dbReference type="SAM" id="MobiDB-lite"/>
    </source>
</evidence>
<comment type="cofactor">
    <cofactor evidence="2">
        <name>Mg(2+)</name>
        <dbReference type="ChEBI" id="CHEBI:18420"/>
    </cofactor>
</comment>
<evidence type="ECO:0000256" key="2">
    <source>
        <dbReference type="ARBA" id="ARBA00001946"/>
    </source>
</evidence>
<dbReference type="GO" id="GO:0010945">
    <property type="term" value="F:coenzyme A diphosphatase activity"/>
    <property type="evidence" value="ECO:0007669"/>
    <property type="project" value="UniProtKB-ARBA"/>
</dbReference>
<evidence type="ECO:0000259" key="8">
    <source>
        <dbReference type="PROSITE" id="PS51462"/>
    </source>
</evidence>
<comment type="cofactor">
    <cofactor evidence="1">
        <name>Mn(2+)</name>
        <dbReference type="ChEBI" id="CHEBI:29035"/>
    </cofactor>
</comment>
<evidence type="ECO:0000256" key="6">
    <source>
        <dbReference type="ARBA" id="ARBA00023211"/>
    </source>
</evidence>
<keyword evidence="6" id="KW-0464">Manganese</keyword>
<dbReference type="GO" id="GO:0046872">
    <property type="term" value="F:metal ion binding"/>
    <property type="evidence" value="ECO:0007669"/>
    <property type="project" value="UniProtKB-KW"/>
</dbReference>
<evidence type="ECO:0000256" key="1">
    <source>
        <dbReference type="ARBA" id="ARBA00001936"/>
    </source>
</evidence>
<dbReference type="SUPFAM" id="SSF55811">
    <property type="entry name" value="Nudix"/>
    <property type="match status" value="1"/>
</dbReference>
<dbReference type="GO" id="GO:0005737">
    <property type="term" value="C:cytoplasm"/>
    <property type="evidence" value="ECO:0007669"/>
    <property type="project" value="UniProtKB-ARBA"/>
</dbReference>
<dbReference type="InterPro" id="IPR045121">
    <property type="entry name" value="CoAse"/>
</dbReference>
<dbReference type="GO" id="GO:0006637">
    <property type="term" value="P:acyl-CoA metabolic process"/>
    <property type="evidence" value="ECO:0007669"/>
    <property type="project" value="UniProtKB-ARBA"/>
</dbReference>
<dbReference type="Gene3D" id="3.90.79.10">
    <property type="entry name" value="Nucleoside Triphosphate Pyrophosphohydrolase"/>
    <property type="match status" value="1"/>
</dbReference>
<sequence length="269" mass="29754">MAALCNSTYVPVKYQLFPWKETQEEWICPKLKSIAQQLRRTPSDSAADEEGPGGVTSSTGIPASVASINDLGRFPTNKRAAVLVCLHQSPEGELRVILTQRASSLSSHSGEVALPGGKRDKEDVDDAATALREAHEEIGLDPSHVRIIAHLEPLLSKHLVGVIPVIGLLDDMRNYNPKPNPGEVESVFKAPLEMFLEASVNYRSREREMLGVRFRVHFFDYTTPAGQEFTIWGLTAGILIRVASLIFERNPDFEEFGPDVTAIMNSSEW</sequence>
<keyword evidence="5" id="KW-0460">Magnesium</keyword>
<dbReference type="AlphaFoldDB" id="A0ABD1YY75"/>
<comment type="caution">
    <text evidence="9">The sequence shown here is derived from an EMBL/GenBank/DDBJ whole genome shotgun (WGS) entry which is preliminary data.</text>
</comment>
<dbReference type="Pfam" id="PF00293">
    <property type="entry name" value="NUDIX"/>
    <property type="match status" value="1"/>
</dbReference>
<dbReference type="GO" id="GO:0008893">
    <property type="term" value="F:guanosine-3',5'-bis(diphosphate) 3'-diphosphatase activity"/>
    <property type="evidence" value="ECO:0007669"/>
    <property type="project" value="UniProtKB-ARBA"/>
</dbReference>
<dbReference type="PANTHER" id="PTHR12992">
    <property type="entry name" value="NUDIX HYDROLASE"/>
    <property type="match status" value="1"/>
</dbReference>
<dbReference type="PROSITE" id="PS51462">
    <property type="entry name" value="NUDIX"/>
    <property type="match status" value="1"/>
</dbReference>